<dbReference type="EMBL" id="AKHW03006295">
    <property type="protein sequence ID" value="KYO21212.1"/>
    <property type="molecule type" value="Genomic_DNA"/>
</dbReference>
<comment type="caution">
    <text evidence="1">The sequence shown here is derived from an EMBL/GenBank/DDBJ whole genome shotgun (WGS) entry which is preliminary data.</text>
</comment>
<evidence type="ECO:0000313" key="1">
    <source>
        <dbReference type="EMBL" id="KYO21212.1"/>
    </source>
</evidence>
<dbReference type="AlphaFoldDB" id="A0A151M9M9"/>
<name>A0A151M9M9_ALLMI</name>
<dbReference type="Proteomes" id="UP000050525">
    <property type="component" value="Unassembled WGS sequence"/>
</dbReference>
<proteinExistence type="predicted"/>
<reference evidence="1 2" key="1">
    <citation type="journal article" date="2012" name="Genome Biol.">
        <title>Sequencing three crocodilian genomes to illuminate the evolution of archosaurs and amniotes.</title>
        <authorList>
            <person name="St John J.A."/>
            <person name="Braun E.L."/>
            <person name="Isberg S.R."/>
            <person name="Miles L.G."/>
            <person name="Chong A.Y."/>
            <person name="Gongora J."/>
            <person name="Dalzell P."/>
            <person name="Moran C."/>
            <person name="Bed'hom B."/>
            <person name="Abzhanov A."/>
            <person name="Burgess S.C."/>
            <person name="Cooksey A.M."/>
            <person name="Castoe T.A."/>
            <person name="Crawford N.G."/>
            <person name="Densmore L.D."/>
            <person name="Drew J.C."/>
            <person name="Edwards S.V."/>
            <person name="Faircloth B.C."/>
            <person name="Fujita M.K."/>
            <person name="Greenwold M.J."/>
            <person name="Hoffmann F.G."/>
            <person name="Howard J.M."/>
            <person name="Iguchi T."/>
            <person name="Janes D.E."/>
            <person name="Khan S.Y."/>
            <person name="Kohno S."/>
            <person name="de Koning A.J."/>
            <person name="Lance S.L."/>
            <person name="McCarthy F.M."/>
            <person name="McCormack J.E."/>
            <person name="Merchant M.E."/>
            <person name="Peterson D.G."/>
            <person name="Pollock D.D."/>
            <person name="Pourmand N."/>
            <person name="Raney B.J."/>
            <person name="Roessler K.A."/>
            <person name="Sanford J.R."/>
            <person name="Sawyer R.H."/>
            <person name="Schmidt C.J."/>
            <person name="Triplett E.W."/>
            <person name="Tuberville T.D."/>
            <person name="Venegas-Anaya M."/>
            <person name="Howard J.T."/>
            <person name="Jarvis E.D."/>
            <person name="Guillette L.J.Jr."/>
            <person name="Glenn T.C."/>
            <person name="Green R.E."/>
            <person name="Ray D.A."/>
        </authorList>
    </citation>
    <scope>NUCLEOTIDE SEQUENCE [LARGE SCALE GENOMIC DNA]</scope>
    <source>
        <strain evidence="1">KSC_2009_1</strain>
    </source>
</reference>
<gene>
    <name evidence="1" type="ORF">Y1Q_0001481</name>
</gene>
<accession>A0A151M9M9</accession>
<evidence type="ECO:0000313" key="2">
    <source>
        <dbReference type="Proteomes" id="UP000050525"/>
    </source>
</evidence>
<protein>
    <submittedName>
        <fullName evidence="1">Uncharacterized protein</fullName>
    </submittedName>
</protein>
<keyword evidence="2" id="KW-1185">Reference proteome</keyword>
<organism evidence="1 2">
    <name type="scientific">Alligator mississippiensis</name>
    <name type="common">American alligator</name>
    <dbReference type="NCBI Taxonomy" id="8496"/>
    <lineage>
        <taxon>Eukaryota</taxon>
        <taxon>Metazoa</taxon>
        <taxon>Chordata</taxon>
        <taxon>Craniata</taxon>
        <taxon>Vertebrata</taxon>
        <taxon>Euteleostomi</taxon>
        <taxon>Archelosauria</taxon>
        <taxon>Archosauria</taxon>
        <taxon>Crocodylia</taxon>
        <taxon>Alligatoridae</taxon>
        <taxon>Alligatorinae</taxon>
        <taxon>Alligator</taxon>
    </lineage>
</organism>
<sequence>MTKAPSPSRFLGPQHWTSTQRKKAQWLFLEVKASKVNTDPRGNVMVDLSGSRFHPQKTAGNRQRLPAAFFWARLTAWFQKILRCSACKHQRHRAKWQLSQSLYYQITENVVRQRHFEVSSWEIIGRKTSIHSHGRIVEKRKSAQEETSVNGWKWVSGQRCVYNFTPDGAMREYEVFSWIHKQ</sequence>